<evidence type="ECO:0000313" key="3">
    <source>
        <dbReference type="EMBL" id="WFD34258.1"/>
    </source>
</evidence>
<evidence type="ECO:0008006" key="5">
    <source>
        <dbReference type="Google" id="ProtNLM"/>
    </source>
</evidence>
<dbReference type="PANTHER" id="PTHR31001:SF89">
    <property type="entry name" value="ZN(2)-C6 FUNGAL-TYPE DOMAIN-CONTAINING PROTEIN"/>
    <property type="match status" value="1"/>
</dbReference>
<name>A0AAF0J5I9_9BASI</name>
<proteinExistence type="predicted"/>
<accession>A0AAF0J5I9</accession>
<organism evidence="3 4">
    <name type="scientific">Malassezia cuniculi</name>
    <dbReference type="NCBI Taxonomy" id="948313"/>
    <lineage>
        <taxon>Eukaryota</taxon>
        <taxon>Fungi</taxon>
        <taxon>Dikarya</taxon>
        <taxon>Basidiomycota</taxon>
        <taxon>Ustilaginomycotina</taxon>
        <taxon>Malasseziomycetes</taxon>
        <taxon>Malasseziales</taxon>
        <taxon>Malasseziaceae</taxon>
        <taxon>Malassezia</taxon>
    </lineage>
</organism>
<dbReference type="InterPro" id="IPR050613">
    <property type="entry name" value="Sec_Metabolite_Reg"/>
</dbReference>
<reference evidence="3" key="1">
    <citation type="submission" date="2023-03" db="EMBL/GenBank/DDBJ databases">
        <title>Mating type loci evolution in Malassezia.</title>
        <authorList>
            <person name="Coelho M.A."/>
        </authorList>
    </citation>
    <scope>NUCLEOTIDE SEQUENCE</scope>
    <source>
        <strain evidence="3">CBS 11721</strain>
    </source>
</reference>
<protein>
    <recommendedName>
        <fullName evidence="5">Transcription factor domain-containing protein</fullName>
    </recommendedName>
</protein>
<dbReference type="EMBL" id="CP119878">
    <property type="protein sequence ID" value="WFD34258.1"/>
    <property type="molecule type" value="Genomic_DNA"/>
</dbReference>
<sequence length="648" mass="73088">MAEVSQRLARLESLVERVVSALDAGQIGTPQTMVSLPDVPKLTESALFGFSTQPTSDTNIRFTIAQIHSQLPDPALIKKLCELFVKDVDWLRNVFNAESLQTHSNAVISLGQGDIMPVLQHMRRADLSSLLMSEILMFAALGNAAIYSKDGSALADIHEDPVELHRKYINIAVTGLQQIDILENPTIDQLLCIAMLISGQIAVRPPIASLMFHQIGYQIALSLRLDQEPPAALPRPEVLKRLELYAMLCYFDWFYSANFRRVCAIAEDKEKLPSLFNKEKRQPDMNPTLMLIFDISRLYRRTCHEVETYEDVIDVHRTMVALRKEVEAHVNSVEVSRLSSHIRNLLITKLYSLLDYLGLRLHLRFYMKGWDEPEYRLSRDACYMSAKNLLHFFRLAFSWQLPGAFTEDSHVQEEYQNTIVCVWSFCHWSIAGSLLLMKHITTLTDREDFSYSQHECEEILQDLCIMSRLLKALAPRLAVAREGYIAMQRVAKSSNIKRESEDLTKNLVPFWAAHITNKRKKALSTSHANTSASIEAILDPDPALSSLFESADMDIDSIWSRFAAKPSPTNTATSSSADSLLGNLDLPQSDRFDANTILNSHLSFLQKEAPPVTLAFGSIAPVQDDFLKLLYTDAPPSDSFPLISQNAL</sequence>
<comment type="subcellular location">
    <subcellularLocation>
        <location evidence="1">Nucleus</location>
    </subcellularLocation>
</comment>
<keyword evidence="2" id="KW-0539">Nucleus</keyword>
<gene>
    <name evidence="3" type="ORF">MCUN1_001095</name>
</gene>
<keyword evidence="4" id="KW-1185">Reference proteome</keyword>
<dbReference type="Proteomes" id="UP001219933">
    <property type="component" value="Chromosome 2"/>
</dbReference>
<dbReference type="PANTHER" id="PTHR31001">
    <property type="entry name" value="UNCHARACTERIZED TRANSCRIPTIONAL REGULATORY PROTEIN"/>
    <property type="match status" value="1"/>
</dbReference>
<dbReference type="CDD" id="cd12148">
    <property type="entry name" value="fungal_TF_MHR"/>
    <property type="match status" value="1"/>
</dbReference>
<dbReference type="GO" id="GO:0005634">
    <property type="term" value="C:nucleus"/>
    <property type="evidence" value="ECO:0007669"/>
    <property type="project" value="UniProtKB-SubCell"/>
</dbReference>
<dbReference type="AlphaFoldDB" id="A0AAF0J5I9"/>
<evidence type="ECO:0000256" key="2">
    <source>
        <dbReference type="ARBA" id="ARBA00023242"/>
    </source>
</evidence>
<evidence type="ECO:0000313" key="4">
    <source>
        <dbReference type="Proteomes" id="UP001219933"/>
    </source>
</evidence>
<evidence type="ECO:0000256" key="1">
    <source>
        <dbReference type="ARBA" id="ARBA00004123"/>
    </source>
</evidence>